<dbReference type="Pfam" id="PF00069">
    <property type="entry name" value="Pkinase"/>
    <property type="match status" value="2"/>
</dbReference>
<keyword evidence="3" id="KW-0808">Transferase</keyword>
<evidence type="ECO:0000256" key="3">
    <source>
        <dbReference type="ARBA" id="ARBA00022679"/>
    </source>
</evidence>
<feature type="domain" description="Protein kinase" evidence="8">
    <location>
        <begin position="219"/>
        <end position="496"/>
    </location>
</feature>
<evidence type="ECO:0000256" key="1">
    <source>
        <dbReference type="ARBA" id="ARBA00012513"/>
    </source>
</evidence>
<dbReference type="RefSeq" id="WP_395126276.1">
    <property type="nucleotide sequence ID" value="NZ_JBIMSN010000074.1"/>
</dbReference>
<dbReference type="SUPFAM" id="SSF56112">
    <property type="entry name" value="Protein kinase-like (PK-like)"/>
    <property type="match status" value="2"/>
</dbReference>
<dbReference type="EC" id="2.7.11.1" evidence="1"/>
<sequence>MPEGGDRWIEVSKSAFAHEAAGLEMLRKILPKAAPYRAWTNFEFMDNHGQWHEIDALVLGRRRLHLVELKSYSGELRGTESSWVRKTPGGKIRTQRSPLLVTRRKAQRLATRIEEEARKVAIAHGLNPEKVRRALPFVQESVFLHGSPFTTDLPELAKSSLFGPDGQEKTTGLPGISTRLLEPPTDSRRIDEDLSVIIALALRELGITRRTERDAGSWTITGTPLATGDDWQEWAATHKATQATGRARVVSFRKGTPDNTRAAAYRKIEREYSLLSSLRHESIVAPRDLVQDDDGNTVIVYADTPGYEPLDLALATRTLTAEQQLLILTQIADAVGYAHRNQVAHRGLGPSTVLIHTDDLDAGTVKIRLADWSWAGRVHSADTRSPTMLGTATSSSAPADDVYQAPEDRWAPDADRLALDVFSLGALAYFLLSGGQAPARDRPALLERLRQEQGLDLAASGGRFVDETLRKLVLQATQPSVTKRVETDKKTGRPGFGAQQFATALGDYRHRQQFAPTEQEADPLNPTPGALLNDRFEVVRVLGSGSTARGVLVIDRDHDDRLRVLKVGLDDSAVSRLRDEAEVLTRLAQQQPPVPGVVELIEGPLELAANRTALLLSNGGEQTLADVVRYTPLGEGQLRSWGLELLDSVVALDSAGITHRDIKPSNLGLSKPEGKSRAAKARLALFDFSLSRAPVDQLDAGTPPYRDPFLGTGLRMSFDSAAERYSAAVVLFEMATASTPAYGDGVSDPGVLHDEVTVTPEDFTAGGLSRTRAEALVQFFRIALARSAKSRFDTAAAMREAWAGVFKAHEADSTPRPEEPQPAKRREIAAPARTLDVPTVNVPTITSLSLLAAEFARAAGTKSTTIRRQVVELVLGAHGQSPEDPFVTYQILSPLANVTSGRIAQIFGEFSDLWDKNPQLIATVRELYKRLQNLLEASGGASTPDLLARELIGSMYSDDSSNPQRTALGVLRLLMASQPAPSDDGDADSSTDSTLHMVRRHGSGTVAMISTAAISRRLPAVLSLDAERIVAESSSQGSLLVSPAEAELPLRAATATVLDIAPSEVEIPGHVLLRIAAVGSKEVALSARDELHARELPIVESLRFLLRGLSRSDSFSRAELESRLTARFPALGKALPRRPDLDDVVFGLLPDMHWDGSASRYAFTESVDPASHVPTRHTRTATNQHREPGTTDIEFVLTSSVREHNFRALGIPLGASDAIASALVAQFGAQHIDVTDLLLNELRRRATEAGIDWSEILAADAGAAADRGNLKGFVSQAVPTLIETVSSEGSPVVLTDLTTLAAYGQLGVIHTWADLASPPKHAVWVLVPQREESGGLPGARVDGISLPLNSPEQFVQVRADEVAVLLASPAASQDSSSRLKEHI</sequence>
<name>A0ABW7KSL7_9NOCA</name>
<evidence type="ECO:0000259" key="8">
    <source>
        <dbReference type="PROSITE" id="PS50011"/>
    </source>
</evidence>
<dbReference type="EMBL" id="JBIMSP010000077">
    <property type="protein sequence ID" value="MFH5245463.1"/>
    <property type="molecule type" value="Genomic_DNA"/>
</dbReference>
<dbReference type="EMBL" id="JBIMSN010000074">
    <property type="protein sequence ID" value="MFH5230376.1"/>
    <property type="molecule type" value="Genomic_DNA"/>
</dbReference>
<feature type="region of interest" description="Disordered" evidence="7">
    <location>
        <begin position="809"/>
        <end position="830"/>
    </location>
</feature>
<dbReference type="Proteomes" id="UP001609176">
    <property type="component" value="Unassembled WGS sequence"/>
</dbReference>
<dbReference type="Proteomes" id="UP001609219">
    <property type="component" value="Unassembled WGS sequence"/>
</dbReference>
<comment type="caution">
    <text evidence="11">The sequence shown here is derived from an EMBL/GenBank/DDBJ whole genome shotgun (WGS) entry which is preliminary data.</text>
</comment>
<evidence type="ECO:0000259" key="9">
    <source>
        <dbReference type="PROSITE" id="PS50965"/>
    </source>
</evidence>
<dbReference type="SMART" id="SM00220">
    <property type="entry name" value="S_TKc"/>
    <property type="match status" value="1"/>
</dbReference>
<dbReference type="PROSITE" id="PS50011">
    <property type="entry name" value="PROTEIN_KINASE_DOM"/>
    <property type="match status" value="2"/>
</dbReference>
<keyword evidence="6" id="KW-0067">ATP-binding</keyword>
<accession>A0ABW7KSL7</accession>
<dbReference type="InterPro" id="IPR011528">
    <property type="entry name" value="NERD"/>
</dbReference>
<keyword evidence="5" id="KW-0418">Kinase</keyword>
<feature type="compositionally biased region" description="Basic and acidic residues" evidence="7">
    <location>
        <begin position="809"/>
        <end position="828"/>
    </location>
</feature>
<proteinExistence type="predicted"/>
<feature type="domain" description="Protein kinase" evidence="8">
    <location>
        <begin position="536"/>
        <end position="803"/>
    </location>
</feature>
<dbReference type="PANTHER" id="PTHR43289:SF6">
    <property type="entry name" value="SERINE_THREONINE-PROTEIN KINASE NEKL-3"/>
    <property type="match status" value="1"/>
</dbReference>
<dbReference type="Pfam" id="PF08378">
    <property type="entry name" value="NERD"/>
    <property type="match status" value="1"/>
</dbReference>
<keyword evidence="2" id="KW-0723">Serine/threonine-protein kinase</keyword>
<evidence type="ECO:0000256" key="2">
    <source>
        <dbReference type="ARBA" id="ARBA00022527"/>
    </source>
</evidence>
<dbReference type="InterPro" id="IPR011009">
    <property type="entry name" value="Kinase-like_dom_sf"/>
</dbReference>
<protein>
    <recommendedName>
        <fullName evidence="1">non-specific serine/threonine protein kinase</fullName>
        <ecNumber evidence="1">2.7.11.1</ecNumber>
    </recommendedName>
</protein>
<evidence type="ECO:0000313" key="13">
    <source>
        <dbReference type="Proteomes" id="UP001609219"/>
    </source>
</evidence>
<evidence type="ECO:0000256" key="4">
    <source>
        <dbReference type="ARBA" id="ARBA00022741"/>
    </source>
</evidence>
<dbReference type="PANTHER" id="PTHR43289">
    <property type="entry name" value="MITOGEN-ACTIVATED PROTEIN KINASE KINASE KINASE 20-RELATED"/>
    <property type="match status" value="1"/>
</dbReference>
<evidence type="ECO:0000313" key="10">
    <source>
        <dbReference type="EMBL" id="MFH5230376.1"/>
    </source>
</evidence>
<dbReference type="InterPro" id="IPR000719">
    <property type="entry name" value="Prot_kinase_dom"/>
</dbReference>
<keyword evidence="13" id="KW-1185">Reference proteome</keyword>
<feature type="domain" description="NERD" evidence="9">
    <location>
        <begin position="14"/>
        <end position="132"/>
    </location>
</feature>
<evidence type="ECO:0000313" key="11">
    <source>
        <dbReference type="EMBL" id="MFH5245463.1"/>
    </source>
</evidence>
<dbReference type="Gene3D" id="1.10.510.10">
    <property type="entry name" value="Transferase(Phosphotransferase) domain 1"/>
    <property type="match status" value="2"/>
</dbReference>
<organism evidence="11 12">
    <name type="scientific">Antrihabitans spumae</name>
    <dbReference type="NCBI Taxonomy" id="3373370"/>
    <lineage>
        <taxon>Bacteria</taxon>
        <taxon>Bacillati</taxon>
        <taxon>Actinomycetota</taxon>
        <taxon>Actinomycetes</taxon>
        <taxon>Mycobacteriales</taxon>
        <taxon>Nocardiaceae</taxon>
        <taxon>Antrihabitans</taxon>
    </lineage>
</organism>
<evidence type="ECO:0000256" key="7">
    <source>
        <dbReference type="SAM" id="MobiDB-lite"/>
    </source>
</evidence>
<dbReference type="PROSITE" id="PS50965">
    <property type="entry name" value="NERD"/>
    <property type="match status" value="1"/>
</dbReference>
<gene>
    <name evidence="11" type="ORF">ACHIPV_26835</name>
    <name evidence="10" type="ORF">ACHIRB_17610</name>
</gene>
<evidence type="ECO:0000256" key="6">
    <source>
        <dbReference type="ARBA" id="ARBA00022840"/>
    </source>
</evidence>
<keyword evidence="4" id="KW-0547">Nucleotide-binding</keyword>
<evidence type="ECO:0000313" key="12">
    <source>
        <dbReference type="Proteomes" id="UP001609176"/>
    </source>
</evidence>
<evidence type="ECO:0000256" key="5">
    <source>
        <dbReference type="ARBA" id="ARBA00022777"/>
    </source>
</evidence>
<reference evidence="12 13" key="1">
    <citation type="submission" date="2024-10" db="EMBL/GenBank/DDBJ databases">
        <authorList>
            <person name="Riesco R."/>
        </authorList>
    </citation>
    <scope>NUCLEOTIDE SEQUENCE [LARGE SCALE GENOMIC DNA]</scope>
    <source>
        <strain evidence="11 12">NCIMB 15448</strain>
        <strain evidence="10 13">NCIMB 15450</strain>
    </source>
</reference>